<keyword evidence="3 4" id="KW-0450">Lipoyl</keyword>
<keyword evidence="4 8" id="KW-0808">Transferase</keyword>
<accession>A0ABU7V9A9</accession>
<dbReference type="InterPro" id="IPR011053">
    <property type="entry name" value="Single_hybrid_motif"/>
</dbReference>
<organism evidence="8 9">
    <name type="scientific">Microbacterium schleiferi</name>
    <dbReference type="NCBI Taxonomy" id="69362"/>
    <lineage>
        <taxon>Bacteria</taxon>
        <taxon>Bacillati</taxon>
        <taxon>Actinomycetota</taxon>
        <taxon>Actinomycetes</taxon>
        <taxon>Micrococcales</taxon>
        <taxon>Microbacteriaceae</taxon>
        <taxon>Microbacterium</taxon>
    </lineage>
</organism>
<evidence type="ECO:0000313" key="9">
    <source>
        <dbReference type="Proteomes" id="UP001351900"/>
    </source>
</evidence>
<dbReference type="SUPFAM" id="SSF47005">
    <property type="entry name" value="Peripheral subunit-binding domain of 2-oxo acid dehydrogenase complex"/>
    <property type="match status" value="1"/>
</dbReference>
<protein>
    <recommendedName>
        <fullName evidence="4">Dihydrolipoamide acetyltransferase component of pyruvate dehydrogenase complex</fullName>
        <ecNumber evidence="4">2.3.1.-</ecNumber>
    </recommendedName>
</protein>
<dbReference type="RefSeq" id="WP_331791641.1">
    <property type="nucleotide sequence ID" value="NZ_BAAAUO010000008.1"/>
</dbReference>
<dbReference type="InterPro" id="IPR023213">
    <property type="entry name" value="CAT-like_dom_sf"/>
</dbReference>
<dbReference type="InterPro" id="IPR045257">
    <property type="entry name" value="E2/Pdx1"/>
</dbReference>
<evidence type="ECO:0000256" key="5">
    <source>
        <dbReference type="SAM" id="MobiDB-lite"/>
    </source>
</evidence>
<dbReference type="SUPFAM" id="SSF52777">
    <property type="entry name" value="CoA-dependent acyltransferases"/>
    <property type="match status" value="1"/>
</dbReference>
<dbReference type="EMBL" id="JAZHOV010000005">
    <property type="protein sequence ID" value="MEF2255357.1"/>
    <property type="molecule type" value="Genomic_DNA"/>
</dbReference>
<feature type="region of interest" description="Disordered" evidence="5">
    <location>
        <begin position="96"/>
        <end position="128"/>
    </location>
</feature>
<dbReference type="Proteomes" id="UP001351900">
    <property type="component" value="Unassembled WGS sequence"/>
</dbReference>
<evidence type="ECO:0000256" key="3">
    <source>
        <dbReference type="ARBA" id="ARBA00022823"/>
    </source>
</evidence>
<reference evidence="8 9" key="1">
    <citation type="submission" date="2024-01" db="EMBL/GenBank/DDBJ databases">
        <title>the genome sequence of strain Microbacterium schleiferi NBRC 15075.</title>
        <authorList>
            <person name="Ding Y."/>
            <person name="Zhang G."/>
        </authorList>
    </citation>
    <scope>NUCLEOTIDE SEQUENCE [LARGE SCALE GENOMIC DNA]</scope>
    <source>
        <strain evidence="8 9">NBRC 15075</strain>
    </source>
</reference>
<evidence type="ECO:0000256" key="4">
    <source>
        <dbReference type="RuleBase" id="RU003423"/>
    </source>
</evidence>
<dbReference type="Pfam" id="PF02817">
    <property type="entry name" value="E3_binding"/>
    <property type="match status" value="1"/>
</dbReference>
<dbReference type="InterPro" id="IPR001078">
    <property type="entry name" value="2-oxoacid_DH_actylTfrase"/>
</dbReference>
<dbReference type="CDD" id="cd06849">
    <property type="entry name" value="lipoyl_domain"/>
    <property type="match status" value="1"/>
</dbReference>
<dbReference type="PROSITE" id="PS51826">
    <property type="entry name" value="PSBD"/>
    <property type="match status" value="1"/>
</dbReference>
<dbReference type="Pfam" id="PF00198">
    <property type="entry name" value="2-oxoacid_dh"/>
    <property type="match status" value="1"/>
</dbReference>
<comment type="caution">
    <text evidence="8">The sequence shown here is derived from an EMBL/GenBank/DDBJ whole genome shotgun (WGS) entry which is preliminary data.</text>
</comment>
<comment type="cofactor">
    <cofactor evidence="1 4">
        <name>(R)-lipoate</name>
        <dbReference type="ChEBI" id="CHEBI:83088"/>
    </cofactor>
</comment>
<evidence type="ECO:0000259" key="7">
    <source>
        <dbReference type="PROSITE" id="PS51826"/>
    </source>
</evidence>
<sequence>MATIIRMPEIAAGTGVAAVQTWLVAVGDEVAKGQPIAEIETEKAVVEYEAEEAGVVAALLIAEGESTSVGSSIAVLGAPGESADEAIAAAGALNARSRPVDGAQDEKMPEATPPQQTRSADAAQAGTQTGVAASVDLEPGDGSAGARSSQARIFATPLVRRLAREREIDLATIEGTGPNGRIVRRDLDGAPAVSEAAEPAAAPVVASTDAPSTDIPHTGMRRAIARRLTESKTTVPHFYLVAHCRVDALLELRRQINAADVGKVSVNDLVVKAVAAALREVPEANAIWTPDATRRFSSVDIAVAVSVDGGLLTPVVRGVDRMPLSELSATVRDLADRARAGRIKQHELEGGSFSVSNLGMYGISEFSAILNPPQAGILAVGVAEKRPVVGADDTIEVATMMTVTLSADHRVLDGALAAQWLAAFQRRIENPVSILI</sequence>
<dbReference type="SUPFAM" id="SSF51230">
    <property type="entry name" value="Single hybrid motif"/>
    <property type="match status" value="1"/>
</dbReference>
<feature type="domain" description="Peripheral subunit-binding (PSBD)" evidence="7">
    <location>
        <begin position="154"/>
        <end position="191"/>
    </location>
</feature>
<evidence type="ECO:0000313" key="8">
    <source>
        <dbReference type="EMBL" id="MEF2255357.1"/>
    </source>
</evidence>
<dbReference type="EC" id="2.3.1.-" evidence="4"/>
<dbReference type="InterPro" id="IPR000089">
    <property type="entry name" value="Biotin_lipoyl"/>
</dbReference>
<dbReference type="Gene3D" id="4.10.320.10">
    <property type="entry name" value="E3-binding domain"/>
    <property type="match status" value="1"/>
</dbReference>
<dbReference type="InterPro" id="IPR036625">
    <property type="entry name" value="E3-bd_dom_sf"/>
</dbReference>
<keyword evidence="4 8" id="KW-0012">Acyltransferase</keyword>
<dbReference type="Gene3D" id="2.40.50.100">
    <property type="match status" value="1"/>
</dbReference>
<gene>
    <name evidence="8" type="ORF">V2V91_09465</name>
</gene>
<evidence type="ECO:0000256" key="1">
    <source>
        <dbReference type="ARBA" id="ARBA00001938"/>
    </source>
</evidence>
<dbReference type="InterPro" id="IPR004167">
    <property type="entry name" value="PSBD"/>
</dbReference>
<dbReference type="Gene3D" id="3.30.559.10">
    <property type="entry name" value="Chloramphenicol acetyltransferase-like domain"/>
    <property type="match status" value="1"/>
</dbReference>
<feature type="domain" description="Lipoyl-binding" evidence="6">
    <location>
        <begin position="2"/>
        <end position="77"/>
    </location>
</feature>
<proteinExistence type="inferred from homology"/>
<dbReference type="PROSITE" id="PS50968">
    <property type="entry name" value="BIOTINYL_LIPOYL"/>
    <property type="match status" value="1"/>
</dbReference>
<evidence type="ECO:0000256" key="2">
    <source>
        <dbReference type="ARBA" id="ARBA00007317"/>
    </source>
</evidence>
<dbReference type="PANTHER" id="PTHR23151:SF90">
    <property type="entry name" value="DIHYDROLIPOYLLYSINE-RESIDUE ACETYLTRANSFERASE COMPONENT OF PYRUVATE DEHYDROGENASE COMPLEX, MITOCHONDRIAL-RELATED"/>
    <property type="match status" value="1"/>
</dbReference>
<dbReference type="Pfam" id="PF00364">
    <property type="entry name" value="Biotin_lipoyl"/>
    <property type="match status" value="1"/>
</dbReference>
<name>A0ABU7V9A9_9MICO</name>
<evidence type="ECO:0000259" key="6">
    <source>
        <dbReference type="PROSITE" id="PS50968"/>
    </source>
</evidence>
<dbReference type="PANTHER" id="PTHR23151">
    <property type="entry name" value="DIHYDROLIPOAMIDE ACETYL/SUCCINYL-TRANSFERASE-RELATED"/>
    <property type="match status" value="1"/>
</dbReference>
<comment type="similarity">
    <text evidence="2 4">Belongs to the 2-oxoacid dehydrogenase family.</text>
</comment>
<dbReference type="GO" id="GO:0016746">
    <property type="term" value="F:acyltransferase activity"/>
    <property type="evidence" value="ECO:0007669"/>
    <property type="project" value="UniProtKB-KW"/>
</dbReference>
<keyword evidence="9" id="KW-1185">Reference proteome</keyword>